<feature type="compositionally biased region" description="Polar residues" evidence="1">
    <location>
        <begin position="750"/>
        <end position="761"/>
    </location>
</feature>
<feature type="region of interest" description="Disordered" evidence="1">
    <location>
        <begin position="317"/>
        <end position="761"/>
    </location>
</feature>
<protein>
    <submittedName>
        <fullName evidence="2">Uncharacterized protein</fullName>
    </submittedName>
</protein>
<feature type="compositionally biased region" description="Basic and acidic residues" evidence="1">
    <location>
        <begin position="582"/>
        <end position="597"/>
    </location>
</feature>
<accession>A0AA36MQP7</accession>
<feature type="compositionally biased region" description="Polar residues" evidence="1">
    <location>
        <begin position="466"/>
        <end position="477"/>
    </location>
</feature>
<keyword evidence="3" id="KW-1185">Reference proteome</keyword>
<feature type="region of interest" description="Disordered" evidence="1">
    <location>
        <begin position="971"/>
        <end position="1008"/>
    </location>
</feature>
<proteinExistence type="predicted"/>
<feature type="compositionally biased region" description="Polar residues" evidence="1">
    <location>
        <begin position="600"/>
        <end position="617"/>
    </location>
</feature>
<feature type="compositionally biased region" description="Polar residues" evidence="1">
    <location>
        <begin position="550"/>
        <end position="561"/>
    </location>
</feature>
<feature type="compositionally biased region" description="Polar residues" evidence="1">
    <location>
        <begin position="700"/>
        <end position="711"/>
    </location>
</feature>
<name>A0AA36MQP7_9DINO</name>
<dbReference type="Proteomes" id="UP001178507">
    <property type="component" value="Unassembled WGS sequence"/>
</dbReference>
<feature type="compositionally biased region" description="Basic and acidic residues" evidence="1">
    <location>
        <begin position="48"/>
        <end position="69"/>
    </location>
</feature>
<evidence type="ECO:0000256" key="1">
    <source>
        <dbReference type="SAM" id="MobiDB-lite"/>
    </source>
</evidence>
<feature type="region of interest" description="Disordered" evidence="1">
    <location>
        <begin position="1"/>
        <end position="99"/>
    </location>
</feature>
<feature type="compositionally biased region" description="Polar residues" evidence="1">
    <location>
        <begin position="1067"/>
        <end position="1076"/>
    </location>
</feature>
<feature type="compositionally biased region" description="Gly residues" evidence="1">
    <location>
        <begin position="1200"/>
        <end position="1209"/>
    </location>
</feature>
<feature type="compositionally biased region" description="Polar residues" evidence="1">
    <location>
        <begin position="780"/>
        <end position="789"/>
    </location>
</feature>
<feature type="compositionally biased region" description="Polar residues" evidence="1">
    <location>
        <begin position="416"/>
        <end position="427"/>
    </location>
</feature>
<sequence>MTKSERLGQGQSLAARTKKAEEAFLARFRNPGRSKPPQRLPRSQSAQRRTEAGTHRSQEHANLRARAEDSQDVQEQLDSVAAASGLPISDKVTHDTEIQSPIDGLKQECADRPALAELQNKTCDLSKASIKDLRKASVGHGEEELAEEFPKVAEEEDTITVLPPLPGDGHGAPTPGLDAVLQSALEQVVEEAKACFDEAPHSTDDAFPTGFLEEVLRRGTDRMLDSPTCERTRTWREIKGQQDEAVHGDNARDRRCAPELTRSQEDTCFVAKLLQEAEVALREGSNDSLLWDTAQSCTAVSCLPRTLCDSPKVCQERQTQPSNEDGSAVPVEEALPLDDDMDQPKEEAVKTSPWTEQNHSPNISLEEALPLDDDMDQPKEEGQEQPYEDGSAVPVEEALPLDDDMDQPKEEAVKTSPWTEQNHSLNISLEEGQEQPYEDGSAAPVEEALPLDDDMDQPKEEAVKTSPWTEQNHSPNISLEEALPLDDDMDQPKEEAVKTSPWTEQNHSPNISLEEGQEQPYEDGSAVPVEEALPLDDDMDQPKEEAVKTSPWTEQNHSPNISLEEGQEQPYEDGSAALVEEALLRDDDMDQPREEAAKTSPWSEQNHSPNISLQEGQEQPYEDGSAALVEEALPLDDDMDQPKEEAVKTSPWTEQNHSPNISLEEGQEQPYEDGSAALVEEALPLDDDMDQPKEEAVKTSPWTEQNHSPNISLEEGQEQPYEDGSAALVEEALPLDDDMDQPKEEAVKTSPWTEQNHSPNISLEASLRGDLLMGQVKESAGSSSLSTLPDSMKVSLEEHRSQPFGSADFPPEEASLRGDLLMGQVKESAGSSSLSTMPDSMQVSLEEHRSQPFGSADFPPEEASLRGDLLMGQVKEHRSQPFGRADFPPEEASLRGDLLMGQVKESAGSSSLSTMPDSMQVSLEEHRSQPFGRADFPPEEASLRDELLMGEPKESAVISSLSIMPDSLKISVSQLQEQQEQPSDEDGGALPLEEASSQDDSFIRQPEEETLDLASLHRLCEQRLSAATRPSVLDVISEDELTDTSALAAATLAGRLAARSGFASSLQEEYTFSSAGGSDAAGTHAPDGLDSLELGGRRDVDPMRSDGAQDKPVALQAEKERLQDAMESADEPGEDGQSHSSPENAKTVSQRKQPRQPRQQQKLSSSFDQLIENADAKIFVPNTLKASAPEPTLPTFVQGEGEGAEGAEGGSQRIHHQSLEHGSGEASSSGPKNPKLKVDKATWLQAGASSAASTALSLARRYGLSLAVLAAGCAYMTAVEMAWQLGPEPEWFA</sequence>
<feature type="compositionally biased region" description="Polar residues" evidence="1">
    <location>
        <begin position="907"/>
        <end position="921"/>
    </location>
</feature>
<feature type="compositionally biased region" description="Polar residues" evidence="1">
    <location>
        <begin position="352"/>
        <end position="363"/>
    </location>
</feature>
<evidence type="ECO:0000313" key="3">
    <source>
        <dbReference type="Proteomes" id="UP001178507"/>
    </source>
</evidence>
<feature type="compositionally biased region" description="Polar residues" evidence="1">
    <location>
        <begin position="829"/>
        <end position="843"/>
    </location>
</feature>
<feature type="region of interest" description="Disordered" evidence="1">
    <location>
        <begin position="1182"/>
        <end position="1233"/>
    </location>
</feature>
<feature type="region of interest" description="Disordered" evidence="1">
    <location>
        <begin position="778"/>
        <end position="814"/>
    </location>
</feature>
<feature type="compositionally biased region" description="Polar residues" evidence="1">
    <location>
        <begin position="650"/>
        <end position="661"/>
    </location>
</feature>
<feature type="region of interest" description="Disordered" evidence="1">
    <location>
        <begin position="826"/>
        <end position="863"/>
    </location>
</feature>
<comment type="caution">
    <text evidence="2">The sequence shown here is derived from an EMBL/GenBank/DDBJ whole genome shotgun (WGS) entry which is preliminary data.</text>
</comment>
<evidence type="ECO:0000313" key="2">
    <source>
        <dbReference type="EMBL" id="CAJ1376680.1"/>
    </source>
</evidence>
<feature type="region of interest" description="Disordered" evidence="1">
    <location>
        <begin position="1067"/>
        <end position="1164"/>
    </location>
</feature>
<feature type="region of interest" description="Disordered" evidence="1">
    <location>
        <begin position="904"/>
        <end position="940"/>
    </location>
</feature>
<gene>
    <name evidence="2" type="ORF">EVOR1521_LOCUS5676</name>
</gene>
<feature type="compositionally biased region" description="Polar residues" evidence="1">
    <location>
        <begin position="1138"/>
        <end position="1148"/>
    </location>
</feature>
<feature type="compositionally biased region" description="Polar residues" evidence="1">
    <location>
        <begin position="971"/>
        <end position="981"/>
    </location>
</feature>
<dbReference type="EMBL" id="CAUJNA010000412">
    <property type="protein sequence ID" value="CAJ1376680.1"/>
    <property type="molecule type" value="Genomic_DNA"/>
</dbReference>
<organism evidence="2 3">
    <name type="scientific">Effrenium voratum</name>
    <dbReference type="NCBI Taxonomy" id="2562239"/>
    <lineage>
        <taxon>Eukaryota</taxon>
        <taxon>Sar</taxon>
        <taxon>Alveolata</taxon>
        <taxon>Dinophyceae</taxon>
        <taxon>Suessiales</taxon>
        <taxon>Symbiodiniaceae</taxon>
        <taxon>Effrenium</taxon>
    </lineage>
</organism>
<feature type="compositionally biased region" description="Basic and acidic residues" evidence="1">
    <location>
        <begin position="1095"/>
        <end position="1109"/>
    </location>
</feature>
<feature type="compositionally biased region" description="Polar residues" evidence="1">
    <location>
        <begin position="500"/>
        <end position="511"/>
    </location>
</feature>
<reference evidence="2" key="1">
    <citation type="submission" date="2023-08" db="EMBL/GenBank/DDBJ databases">
        <authorList>
            <person name="Chen Y."/>
            <person name="Shah S."/>
            <person name="Dougan E. K."/>
            <person name="Thang M."/>
            <person name="Chan C."/>
        </authorList>
    </citation>
    <scope>NUCLEOTIDE SEQUENCE</scope>
</reference>